<evidence type="ECO:0000313" key="3">
    <source>
        <dbReference type="Proteomes" id="UP001499843"/>
    </source>
</evidence>
<dbReference type="Pfam" id="PF13560">
    <property type="entry name" value="HTH_31"/>
    <property type="match status" value="1"/>
</dbReference>
<dbReference type="CDD" id="cd00093">
    <property type="entry name" value="HTH_XRE"/>
    <property type="match status" value="1"/>
</dbReference>
<dbReference type="EMBL" id="BAAAQX010000076">
    <property type="protein sequence ID" value="GAA2219452.1"/>
    <property type="molecule type" value="Genomic_DNA"/>
</dbReference>
<reference evidence="2 3" key="1">
    <citation type="journal article" date="2019" name="Int. J. Syst. Evol. Microbiol.">
        <title>The Global Catalogue of Microorganisms (GCM) 10K type strain sequencing project: providing services to taxonomists for standard genome sequencing and annotation.</title>
        <authorList>
            <consortium name="The Broad Institute Genomics Platform"/>
            <consortium name="The Broad Institute Genome Sequencing Center for Infectious Disease"/>
            <person name="Wu L."/>
            <person name="Ma J."/>
        </authorList>
    </citation>
    <scope>NUCLEOTIDE SEQUENCE [LARGE SCALE GENOMIC DNA]</scope>
    <source>
        <strain evidence="2 3">JCM 16114</strain>
    </source>
</reference>
<dbReference type="InterPro" id="IPR001387">
    <property type="entry name" value="Cro/C1-type_HTH"/>
</dbReference>
<dbReference type="InterPro" id="IPR043917">
    <property type="entry name" value="DUF5753"/>
</dbReference>
<dbReference type="Proteomes" id="UP001499843">
    <property type="component" value="Unassembled WGS sequence"/>
</dbReference>
<dbReference type="SMART" id="SM00530">
    <property type="entry name" value="HTH_XRE"/>
    <property type="match status" value="1"/>
</dbReference>
<sequence length="267" mass="29687">MLRRSRETAGLTIEDVAAHLECSSAKVSRIENGQVSVRPLEIREILGLYGVPDARRSALLDLARSSRESRPKWWHEYADVVGPDYEFFVELEDRATSICDYQTFLIPGLLQTEPYMRAVMAAHRVTADVAARRIRFRQERQTLLRRPGSPAFHAVIEENALRKKIGDGGVMREQLRWLVEAGAHGEVSLQVVPAATGLHPAEGRAFIMLGFPDPEEPKVVYLEHLNGSHLLDTPAGAGAYDRAFADLQAIALSPEDSASFIESMAKE</sequence>
<evidence type="ECO:0000313" key="2">
    <source>
        <dbReference type="EMBL" id="GAA2219452.1"/>
    </source>
</evidence>
<accession>A0ABN3D4S8</accession>
<dbReference type="Pfam" id="PF19054">
    <property type="entry name" value="DUF5753"/>
    <property type="match status" value="1"/>
</dbReference>
<proteinExistence type="predicted"/>
<dbReference type="Gene3D" id="1.10.260.40">
    <property type="entry name" value="lambda repressor-like DNA-binding domains"/>
    <property type="match status" value="1"/>
</dbReference>
<evidence type="ECO:0000259" key="1">
    <source>
        <dbReference type="PROSITE" id="PS50943"/>
    </source>
</evidence>
<gene>
    <name evidence="2" type="ORF">GCM10009850_120750</name>
</gene>
<dbReference type="SUPFAM" id="SSF47413">
    <property type="entry name" value="lambda repressor-like DNA-binding domains"/>
    <property type="match status" value="1"/>
</dbReference>
<dbReference type="PROSITE" id="PS50943">
    <property type="entry name" value="HTH_CROC1"/>
    <property type="match status" value="1"/>
</dbReference>
<feature type="domain" description="HTH cro/C1-type" evidence="1">
    <location>
        <begin position="2"/>
        <end position="55"/>
    </location>
</feature>
<keyword evidence="3" id="KW-1185">Reference proteome</keyword>
<protein>
    <submittedName>
        <fullName evidence="2">Helix-turn-helix transcriptional regulator</fullName>
    </submittedName>
</protein>
<name>A0ABN3D4S8_9ACTN</name>
<comment type="caution">
    <text evidence="2">The sequence shown here is derived from an EMBL/GenBank/DDBJ whole genome shotgun (WGS) entry which is preliminary data.</text>
</comment>
<organism evidence="2 3">
    <name type="scientific">Nonomuraea monospora</name>
    <dbReference type="NCBI Taxonomy" id="568818"/>
    <lineage>
        <taxon>Bacteria</taxon>
        <taxon>Bacillati</taxon>
        <taxon>Actinomycetota</taxon>
        <taxon>Actinomycetes</taxon>
        <taxon>Streptosporangiales</taxon>
        <taxon>Streptosporangiaceae</taxon>
        <taxon>Nonomuraea</taxon>
    </lineage>
</organism>
<dbReference type="InterPro" id="IPR010982">
    <property type="entry name" value="Lambda_DNA-bd_dom_sf"/>
</dbReference>